<protein>
    <submittedName>
        <fullName evidence="2">DUF2079 domain-containing protein</fullName>
    </submittedName>
</protein>
<dbReference type="EMBL" id="JBHTEE010000001">
    <property type="protein sequence ID" value="MFC7603436.1"/>
    <property type="molecule type" value="Genomic_DNA"/>
</dbReference>
<name>A0ABW2T6J9_9ACTN</name>
<feature type="transmembrane region" description="Helical" evidence="1">
    <location>
        <begin position="97"/>
        <end position="115"/>
    </location>
</feature>
<feature type="transmembrane region" description="Helical" evidence="1">
    <location>
        <begin position="321"/>
        <end position="340"/>
    </location>
</feature>
<keyword evidence="1" id="KW-0472">Membrane</keyword>
<accession>A0ABW2T6J9</accession>
<feature type="transmembrane region" description="Helical" evidence="1">
    <location>
        <begin position="253"/>
        <end position="273"/>
    </location>
</feature>
<dbReference type="RefSeq" id="WP_343968212.1">
    <property type="nucleotide sequence ID" value="NZ_BAAAGK010000065.1"/>
</dbReference>
<feature type="transmembrane region" description="Helical" evidence="1">
    <location>
        <begin position="360"/>
        <end position="379"/>
    </location>
</feature>
<feature type="transmembrane region" description="Helical" evidence="1">
    <location>
        <begin position="127"/>
        <end position="145"/>
    </location>
</feature>
<keyword evidence="1" id="KW-1133">Transmembrane helix</keyword>
<dbReference type="InterPro" id="IPR018650">
    <property type="entry name" value="STSV1_Orf64"/>
</dbReference>
<dbReference type="Pfam" id="PF09852">
    <property type="entry name" value="DUF2079"/>
    <property type="match status" value="1"/>
</dbReference>
<gene>
    <name evidence="2" type="ORF">ACFQVD_25315</name>
</gene>
<feature type="transmembrane region" description="Helical" evidence="1">
    <location>
        <begin position="211"/>
        <end position="233"/>
    </location>
</feature>
<evidence type="ECO:0000313" key="3">
    <source>
        <dbReference type="Proteomes" id="UP001596514"/>
    </source>
</evidence>
<evidence type="ECO:0000313" key="2">
    <source>
        <dbReference type="EMBL" id="MFC7603436.1"/>
    </source>
</evidence>
<feature type="transmembrane region" description="Helical" evidence="1">
    <location>
        <begin position="280"/>
        <end position="301"/>
    </location>
</feature>
<sequence length="483" mass="52615">MVARRRHVVALTALVLSATGVYCLLGLVRYDLFRATSMDLTLFDQAVRGFASFDAPTSPVRGVNLGLGMDFVQLGEHFSPILAVLAPLYWLHDGPETLIVAQAALFALAIPPLWLFTRRTLGTRPAYLVAVAYAVSWPIARAVNFDFHEAAFAPLLTAVMIERFSAGRHGHTALAAAALLLVKEDMGLMLVGFGGYVLLQVRRRHGTLHGVVYGVMYMGVGLAYTGLVLAVLIPSVGGDSTMYWAYGHLGGDMSAVAVHALSDPLGVLGSLFSPQVKLDTLAFLLWPTLLACLFSPLTLFALPQLLERMLSDRAQWWVTDFHHSAITVAVLFCAGVDGAARVIRWARDREPGLSERGASLLWAAAVCAVALTLVPRFPLDQLIRPSFYEKQPDVVAAEQAVAAVPSGVVVAAVNHVGPHLSARTTVLLWEDRPPVAPWIVADTARVAYPWISLDRQRQHVDELRSQGYQVVYDREGYVVLHRA</sequence>
<reference evidence="3" key="1">
    <citation type="journal article" date="2019" name="Int. J. Syst. Evol. Microbiol.">
        <title>The Global Catalogue of Microorganisms (GCM) 10K type strain sequencing project: providing services to taxonomists for standard genome sequencing and annotation.</title>
        <authorList>
            <consortium name="The Broad Institute Genomics Platform"/>
            <consortium name="The Broad Institute Genome Sequencing Center for Infectious Disease"/>
            <person name="Wu L."/>
            <person name="Ma J."/>
        </authorList>
    </citation>
    <scope>NUCLEOTIDE SEQUENCE [LARGE SCALE GENOMIC DNA]</scope>
    <source>
        <strain evidence="3">JCM 10083</strain>
    </source>
</reference>
<keyword evidence="1" id="KW-0812">Transmembrane</keyword>
<keyword evidence="3" id="KW-1185">Reference proteome</keyword>
<feature type="transmembrane region" description="Helical" evidence="1">
    <location>
        <begin position="173"/>
        <end position="199"/>
    </location>
</feature>
<organism evidence="2 3">
    <name type="scientific">Streptosporangium amethystogenes subsp. fukuiense</name>
    <dbReference type="NCBI Taxonomy" id="698418"/>
    <lineage>
        <taxon>Bacteria</taxon>
        <taxon>Bacillati</taxon>
        <taxon>Actinomycetota</taxon>
        <taxon>Actinomycetes</taxon>
        <taxon>Streptosporangiales</taxon>
        <taxon>Streptosporangiaceae</taxon>
        <taxon>Streptosporangium</taxon>
    </lineage>
</organism>
<comment type="caution">
    <text evidence="2">The sequence shown here is derived from an EMBL/GenBank/DDBJ whole genome shotgun (WGS) entry which is preliminary data.</text>
</comment>
<proteinExistence type="predicted"/>
<dbReference type="Proteomes" id="UP001596514">
    <property type="component" value="Unassembled WGS sequence"/>
</dbReference>
<evidence type="ECO:0000256" key="1">
    <source>
        <dbReference type="SAM" id="Phobius"/>
    </source>
</evidence>